<evidence type="ECO:0000313" key="2">
    <source>
        <dbReference type="Proteomes" id="UP001061991"/>
    </source>
</evidence>
<name>A0ACD4D7B4_9HYPH</name>
<dbReference type="Proteomes" id="UP001061991">
    <property type="component" value="Chromosome"/>
</dbReference>
<keyword evidence="2" id="KW-1185">Reference proteome</keyword>
<dbReference type="EMBL" id="CP104973">
    <property type="protein sequence ID" value="UXN61736.1"/>
    <property type="molecule type" value="Genomic_DNA"/>
</dbReference>
<evidence type="ECO:0000313" key="1">
    <source>
        <dbReference type="EMBL" id="UXN61736.1"/>
    </source>
</evidence>
<sequence>MRHIGQILIIGAAVVALTQGLARYSQGSDVDRLSSGSLGFDKISFAETVQRWNGHFLWEPASASGETITRFGDETRAVFGPIPDGDCTDGAAKTIPLQIDGNLVDLKPNPGKAGHPLEFEHRDIKGKVVKWTSGVARCDKPSLTGSATYCGLNSRLNRVENGNVEWLFLCRKSSHHLEVEPIPYWQRSNPKFALFGIIGFNRRSGEIVFFDGRKDWSEFDWSQKFVPPGGHSYHDNEGRAAAEALYDPTFQVQCSACHDNKGAYVINPNIQQARVGYLAGNHDPKASAFSLGSLLPAAPRRRSTPFRVIGSGYTATYRVDLERAMTVQDPTGNCTECHTLTTQTTGQRFAADAVARDPVIAHPKRSQFLRLKAEQRKLREINSHRTKWASRSGPGKIHPWMVPIDGNELSAAPPEISASDWSVLSNCLWGAGGDECAYTPLYTSCPTPGVAAQGDHSKPEGLSIDVVRPPGAEAIADRVVGLSWRYLNSYGNVPQRDDVRFNVAVKSTEIPMSGAAPSPSDYPGLEQATDKNFVAIDDETGTSGSAMLIRNVSYFGHSKLTDPVPSKDMRTFRLDLPAQCNRRYLVRIMPKRFCFDQSNITYGQADHVLYADVSCE</sequence>
<protein>
    <submittedName>
        <fullName evidence="1">Uncharacterized protein</fullName>
    </submittedName>
</protein>
<organism evidence="1 2">
    <name type="scientific">Phyllobacterium zundukense</name>
    <dbReference type="NCBI Taxonomy" id="1867719"/>
    <lineage>
        <taxon>Bacteria</taxon>
        <taxon>Pseudomonadati</taxon>
        <taxon>Pseudomonadota</taxon>
        <taxon>Alphaproteobacteria</taxon>
        <taxon>Hyphomicrobiales</taxon>
        <taxon>Phyllobacteriaceae</taxon>
        <taxon>Phyllobacterium</taxon>
    </lineage>
</organism>
<gene>
    <name evidence="1" type="ORF">N8E88_16960</name>
</gene>
<proteinExistence type="predicted"/>
<accession>A0ACD4D7B4</accession>
<reference evidence="1" key="1">
    <citation type="submission" date="2022-09" db="EMBL/GenBank/DDBJ databases">
        <title>Interaction between co-microsymbionts with complementary sets of symbiotic genes in legume-rhizobium systems.</title>
        <authorList>
            <person name="Safronova V."/>
            <person name="Sazanova A."/>
            <person name="Afonin A."/>
            <person name="Chirak E."/>
        </authorList>
    </citation>
    <scope>NUCLEOTIDE SEQUENCE</scope>
    <source>
        <strain evidence="1">A18/3m</strain>
    </source>
</reference>